<reference evidence="1 2" key="1">
    <citation type="submission" date="2022-07" db="EMBL/GenBank/DDBJ databases">
        <title>Mucilaginibacter sp. JC4.</title>
        <authorList>
            <person name="Le V."/>
            <person name="Ko S.-R."/>
            <person name="Ahn C.-Y."/>
            <person name="Oh H.-M."/>
        </authorList>
    </citation>
    <scope>NUCLEOTIDE SEQUENCE [LARGE SCALE GENOMIC DNA]</scope>
    <source>
        <strain evidence="1 2">JC4</strain>
    </source>
</reference>
<protein>
    <recommendedName>
        <fullName evidence="3">Nucleotidyltransferase</fullName>
    </recommendedName>
</protein>
<dbReference type="Proteomes" id="UP001204376">
    <property type="component" value="Unassembled WGS sequence"/>
</dbReference>
<proteinExistence type="predicted"/>
<sequence>MLKNYLLKHSTLKFERDANNYTTDSNKRFATYKALDFETCKYQDKSEDLVIIDGSLHRFFNDGGDNANDFKLSALIKTALEFCKQFEIPPNIVKLQSPEFGLNIDLGFKPDEEFFDKFIVLQSDGGSVRPSTIDSKDKNGYKLGRYFTISDQYHFKIYHKVGNILRVEVRILKTQKLRMLHGLKNYNPTTFLEFLNPEVIQIIGNLILDTFDKILVDEHISDGGDISDDDYKTYLILKNPTTWRKGNLNKEERRKAKIKIQDLLDKYGHDSVKQTIHGLLKDKLEECLEMDKESLECFKILKAEDFLTIYNREIPPDYHSIESNLVEESRPCYSPDDLFNSIVKSLDEIYFEQVNLSLPPFNKFKRKLADFKANFIWAIKENKYLELGD</sequence>
<keyword evidence="2" id="KW-1185">Reference proteome</keyword>
<gene>
    <name evidence="1" type="ORF">NPE20_07175</name>
</gene>
<evidence type="ECO:0000313" key="2">
    <source>
        <dbReference type="Proteomes" id="UP001204376"/>
    </source>
</evidence>
<evidence type="ECO:0008006" key="3">
    <source>
        <dbReference type="Google" id="ProtNLM"/>
    </source>
</evidence>
<dbReference type="EMBL" id="JANHOH010000001">
    <property type="protein sequence ID" value="MCQ6957731.1"/>
    <property type="molecule type" value="Genomic_DNA"/>
</dbReference>
<name>A0ABT1SZE8_9SPHI</name>
<accession>A0ABT1SZE8</accession>
<comment type="caution">
    <text evidence="1">The sequence shown here is derived from an EMBL/GenBank/DDBJ whole genome shotgun (WGS) entry which is preliminary data.</text>
</comment>
<organism evidence="1 2">
    <name type="scientific">Mucilaginibacter aquariorum</name>
    <dbReference type="NCBI Taxonomy" id="2967225"/>
    <lineage>
        <taxon>Bacteria</taxon>
        <taxon>Pseudomonadati</taxon>
        <taxon>Bacteroidota</taxon>
        <taxon>Sphingobacteriia</taxon>
        <taxon>Sphingobacteriales</taxon>
        <taxon>Sphingobacteriaceae</taxon>
        <taxon>Mucilaginibacter</taxon>
    </lineage>
</organism>
<evidence type="ECO:0000313" key="1">
    <source>
        <dbReference type="EMBL" id="MCQ6957731.1"/>
    </source>
</evidence>